<name>A0ABC9D8W0_9POAL</name>
<evidence type="ECO:0000313" key="1">
    <source>
        <dbReference type="EMBL" id="CAL5033890.1"/>
    </source>
</evidence>
<gene>
    <name evidence="1" type="ORF">URODEC1_LOCUS82861</name>
</gene>
<protein>
    <submittedName>
        <fullName evidence="1">Uncharacterized protein</fullName>
    </submittedName>
</protein>
<organism evidence="1 2">
    <name type="scientific">Urochloa decumbens</name>
    <dbReference type="NCBI Taxonomy" id="240449"/>
    <lineage>
        <taxon>Eukaryota</taxon>
        <taxon>Viridiplantae</taxon>
        <taxon>Streptophyta</taxon>
        <taxon>Embryophyta</taxon>
        <taxon>Tracheophyta</taxon>
        <taxon>Spermatophyta</taxon>
        <taxon>Magnoliopsida</taxon>
        <taxon>Liliopsida</taxon>
        <taxon>Poales</taxon>
        <taxon>Poaceae</taxon>
        <taxon>PACMAD clade</taxon>
        <taxon>Panicoideae</taxon>
        <taxon>Panicodae</taxon>
        <taxon>Paniceae</taxon>
        <taxon>Melinidinae</taxon>
        <taxon>Urochloa</taxon>
    </lineage>
</organism>
<evidence type="ECO:0000313" key="2">
    <source>
        <dbReference type="Proteomes" id="UP001497457"/>
    </source>
</evidence>
<proteinExistence type="predicted"/>
<dbReference type="PANTHER" id="PTHR34591:SF21">
    <property type="entry name" value="F-BOX DOMAIN CONTAINING PROTEIN, EXPRESSED"/>
    <property type="match status" value="1"/>
</dbReference>
<keyword evidence="2" id="KW-1185">Reference proteome</keyword>
<reference evidence="2" key="1">
    <citation type="submission" date="2024-06" db="EMBL/GenBank/DDBJ databases">
        <authorList>
            <person name="Ryan C."/>
        </authorList>
    </citation>
    <scope>NUCLEOTIDE SEQUENCE [LARGE SCALE GENOMIC DNA]</scope>
</reference>
<dbReference type="AlphaFoldDB" id="A0ABC9D8W0"/>
<dbReference type="EMBL" id="OZ075141">
    <property type="protein sequence ID" value="CAL5033890.1"/>
    <property type="molecule type" value="Genomic_DNA"/>
</dbReference>
<reference evidence="1 2" key="2">
    <citation type="submission" date="2024-10" db="EMBL/GenBank/DDBJ databases">
        <authorList>
            <person name="Ryan C."/>
        </authorList>
    </citation>
    <scope>NUCLEOTIDE SEQUENCE [LARGE SCALE GENOMIC DNA]</scope>
</reference>
<dbReference type="PANTHER" id="PTHR34591">
    <property type="entry name" value="OS03G0653100 PROTEIN-RELATED"/>
    <property type="match status" value="1"/>
</dbReference>
<dbReference type="Proteomes" id="UP001497457">
    <property type="component" value="Chromosome 31b"/>
</dbReference>
<sequence>MEWVVKFENDLTDCAKHIGKYSMQMDGAWRVKEKHTRDVTKHMAIDSSEWDSDNDNIFEVNHDVHFYAQHFSILGFHPRKEVVFLAESFGAVAYHLDSSKVQYLGDAGPKCYYHSHWNGVYESFVYTPRLMYGGNTANFED</sequence>
<accession>A0ABC9D8W0</accession>